<dbReference type="InterPro" id="IPR036464">
    <property type="entry name" value="Rubisco_LSMT_subst-bd_sf"/>
</dbReference>
<name>A0AAV5EHV8_ELECO</name>
<dbReference type="InterPro" id="IPR015353">
    <property type="entry name" value="Rubisco_LSMT_subst-bd"/>
</dbReference>
<evidence type="ECO:0000256" key="8">
    <source>
        <dbReference type="PIRSR" id="PIRSR605150-2"/>
    </source>
</evidence>
<dbReference type="Gene3D" id="3.90.1420.10">
    <property type="entry name" value="Rubisco LSMT, substrate-binding domain"/>
    <property type="match status" value="1"/>
</dbReference>
<dbReference type="InterPro" id="IPR005150">
    <property type="entry name" value="Cellulose_synth"/>
</dbReference>
<protein>
    <recommendedName>
        <fullName evidence="11">SET domain-containing protein</fullName>
    </recommendedName>
</protein>
<comment type="subcellular location">
    <subcellularLocation>
        <location evidence="1">Endomembrane system</location>
    </subcellularLocation>
</comment>
<dbReference type="InterPro" id="IPR001214">
    <property type="entry name" value="SET_dom"/>
</dbReference>
<dbReference type="GO" id="GO:0012505">
    <property type="term" value="C:endomembrane system"/>
    <property type="evidence" value="ECO:0007669"/>
    <property type="project" value="UniProtKB-SubCell"/>
</dbReference>
<reference evidence="12" key="1">
    <citation type="journal article" date="2018" name="DNA Res.">
        <title>Multiple hybrid de novo genome assembly of finger millet, an orphan allotetraploid crop.</title>
        <authorList>
            <person name="Hatakeyama M."/>
            <person name="Aluri S."/>
            <person name="Balachadran M.T."/>
            <person name="Sivarajan S.R."/>
            <person name="Patrignani A."/>
            <person name="Gruter S."/>
            <person name="Poveda L."/>
            <person name="Shimizu-Inatsugi R."/>
            <person name="Baeten J."/>
            <person name="Francoijs K.J."/>
            <person name="Nataraja K.N."/>
            <person name="Reddy Y.A.N."/>
            <person name="Phadnis S."/>
            <person name="Ravikumar R.L."/>
            <person name="Schlapbach R."/>
            <person name="Sreeman S.M."/>
            <person name="Shimizu K.K."/>
        </authorList>
    </citation>
    <scope>NUCLEOTIDE SEQUENCE</scope>
</reference>
<feature type="transmembrane region" description="Helical" evidence="10">
    <location>
        <begin position="907"/>
        <end position="925"/>
    </location>
</feature>
<dbReference type="SMART" id="SM00317">
    <property type="entry name" value="SET"/>
    <property type="match status" value="1"/>
</dbReference>
<reference evidence="12" key="2">
    <citation type="submission" date="2021-12" db="EMBL/GenBank/DDBJ databases">
        <title>Resequencing data analysis of finger millet.</title>
        <authorList>
            <person name="Hatakeyama M."/>
            <person name="Aluri S."/>
            <person name="Balachadran M.T."/>
            <person name="Sivarajan S.R."/>
            <person name="Poveda L."/>
            <person name="Shimizu-Inatsugi R."/>
            <person name="Schlapbach R."/>
            <person name="Sreeman S.M."/>
            <person name="Shimizu K.K."/>
        </authorList>
    </citation>
    <scope>NUCLEOTIDE SEQUENCE</scope>
</reference>
<keyword evidence="2" id="KW-0328">Glycosyltransferase</keyword>
<evidence type="ECO:0000313" key="13">
    <source>
        <dbReference type="Proteomes" id="UP001054889"/>
    </source>
</evidence>
<proteinExistence type="predicted"/>
<dbReference type="Pfam" id="PF09273">
    <property type="entry name" value="Rubis-subs-bind"/>
    <property type="match status" value="1"/>
</dbReference>
<evidence type="ECO:0000256" key="4">
    <source>
        <dbReference type="ARBA" id="ARBA00022692"/>
    </source>
</evidence>
<dbReference type="GO" id="GO:0016020">
    <property type="term" value="C:membrane"/>
    <property type="evidence" value="ECO:0007669"/>
    <property type="project" value="InterPro"/>
</dbReference>
<evidence type="ECO:0000256" key="10">
    <source>
        <dbReference type="SAM" id="Phobius"/>
    </source>
</evidence>
<evidence type="ECO:0000313" key="12">
    <source>
        <dbReference type="EMBL" id="GJN22086.1"/>
    </source>
</evidence>
<sequence>MATTTLHPQFRPPVRAPHRLRPHLSPLSSFTRPRTHIPVQASAASTSPSAPAQREATAGVPWGCEIESLENAASLERWLVDSGLPEQRLAIQRVDIGERGLVALKNIRKGEKLLFVPPSLVITAVSEWSCPEVGEVMKRNSVPDWPLLATYLISEASLEGSSRWSNYIAALPRQPYSLLYWTRAELDTYLVASLIRERAIQRITDVIGTYNDLRDRIFSKHSDLFPEEVRLPSMDGKVALVPWADMLNHSPEVETFLDFDKSSEGIVFTTDRAYQPGEQVFISYGKKSSGELLLSYGFVPREGTNPNDSVELLVSLDKSDKCYKEKLQALKRNGLSESESFPLRVTGWPVELMAYAFLVVSPPEMSQRFEEMAVAASNKSSSKPGFNYPELEEQALQFILDCCESNIAKYTKYLERLTKEAETNAAQNSAYTEHHEFIVINSVTGGGRPPLFATEKPARMAAYAYRLFASTIFAGVLLIWLYRATHVPPRSSSARRWAWLWLSAAELWFGFYWLLTLSVRWSPVYRRAFPDRLSQSYKEEQLPGVDIFVCTADPTLEPPMLVISTFYALNEASEFANHWIPFCKKYKVEPRSPAAYFAKMTTPPDDTSDPDEWCTLKEMHDDLIGRVNSVVNSGKIPEIPEGIRGFSQWNENTTSGDHPSIVQVEVLFNCGPFNSSGSIRDALCFFLDEEQGRDIGFVQYPQNFENVVHNDIYGNPINTVNELDHPCLDGWGGMCYYGTGCFHRREALCGRIYSQDYEEDWTRVVRKTEDVDELEGMAKSLATCTYEYNSLWGIEKGVRYGCPLEDVITGLQIQCRGWRSVYYNPARKGFLGMAPTSLLESLKCGDTAAEWWNAQRMWLLRRISSYLLAAIDTIRRMLGISESGFALTAKVSDVQALERYKKGLMEFGSFTTMFVIIATVALLNLDMHGVWSSKSFVIWRHDGLGRFVSAGCSLCASSSHQFSSL</sequence>
<evidence type="ECO:0000259" key="11">
    <source>
        <dbReference type="PROSITE" id="PS50280"/>
    </source>
</evidence>
<organism evidence="12 13">
    <name type="scientific">Eleusine coracana subsp. coracana</name>
    <dbReference type="NCBI Taxonomy" id="191504"/>
    <lineage>
        <taxon>Eukaryota</taxon>
        <taxon>Viridiplantae</taxon>
        <taxon>Streptophyta</taxon>
        <taxon>Embryophyta</taxon>
        <taxon>Tracheophyta</taxon>
        <taxon>Spermatophyta</taxon>
        <taxon>Magnoliopsida</taxon>
        <taxon>Liliopsida</taxon>
        <taxon>Poales</taxon>
        <taxon>Poaceae</taxon>
        <taxon>PACMAD clade</taxon>
        <taxon>Chloridoideae</taxon>
        <taxon>Cynodonteae</taxon>
        <taxon>Eleusininae</taxon>
        <taxon>Eleusine</taxon>
    </lineage>
</organism>
<evidence type="ECO:0000256" key="2">
    <source>
        <dbReference type="ARBA" id="ARBA00022676"/>
    </source>
</evidence>
<dbReference type="Pfam" id="PF00856">
    <property type="entry name" value="SET"/>
    <property type="match status" value="1"/>
</dbReference>
<dbReference type="PROSITE" id="PS50280">
    <property type="entry name" value="SET"/>
    <property type="match status" value="1"/>
</dbReference>
<dbReference type="PANTHER" id="PTHR13301">
    <property type="entry name" value="X-BOX TRANSCRIPTION FACTOR-RELATED"/>
    <property type="match status" value="1"/>
</dbReference>
<dbReference type="Pfam" id="PF03552">
    <property type="entry name" value="Cellulose_synt"/>
    <property type="match status" value="3"/>
</dbReference>
<dbReference type="InterPro" id="IPR046341">
    <property type="entry name" value="SET_dom_sf"/>
</dbReference>
<evidence type="ECO:0000256" key="1">
    <source>
        <dbReference type="ARBA" id="ARBA00004308"/>
    </source>
</evidence>
<dbReference type="SUPFAM" id="SSF81822">
    <property type="entry name" value="RuBisCo LSMT C-terminal, substrate-binding domain"/>
    <property type="match status" value="1"/>
</dbReference>
<dbReference type="GO" id="GO:0071555">
    <property type="term" value="P:cell wall organization"/>
    <property type="evidence" value="ECO:0007669"/>
    <property type="project" value="UniProtKB-KW"/>
</dbReference>
<feature type="transmembrane region" description="Helical" evidence="10">
    <location>
        <begin position="463"/>
        <end position="485"/>
    </location>
</feature>
<keyword evidence="7" id="KW-0961">Cell wall biogenesis/degradation</keyword>
<feature type="region of interest" description="Disordered" evidence="9">
    <location>
        <begin position="1"/>
        <end position="32"/>
    </location>
</feature>
<keyword evidence="3" id="KW-0808">Transferase</keyword>
<feature type="transmembrane region" description="Helical" evidence="10">
    <location>
        <begin position="497"/>
        <end position="515"/>
    </location>
</feature>
<dbReference type="GO" id="GO:0016279">
    <property type="term" value="F:protein-lysine N-methyltransferase activity"/>
    <property type="evidence" value="ECO:0007669"/>
    <property type="project" value="InterPro"/>
</dbReference>
<dbReference type="Proteomes" id="UP001054889">
    <property type="component" value="Unassembled WGS sequence"/>
</dbReference>
<accession>A0AAV5EHV8</accession>
<gene>
    <name evidence="12" type="primary">gb09619</name>
    <name evidence="12" type="ORF">PR202_gb09619</name>
</gene>
<feature type="binding site" evidence="8">
    <location>
        <position position="557"/>
    </location>
    <ligand>
        <name>UDP-alpha-D-glucose</name>
        <dbReference type="ChEBI" id="CHEBI:58885"/>
    </ligand>
</feature>
<dbReference type="EMBL" id="BQKI01000075">
    <property type="protein sequence ID" value="GJN22086.1"/>
    <property type="molecule type" value="Genomic_DNA"/>
</dbReference>
<dbReference type="CDD" id="cd19179">
    <property type="entry name" value="SET_RBCMT"/>
    <property type="match status" value="1"/>
</dbReference>
<dbReference type="SUPFAM" id="SSF82199">
    <property type="entry name" value="SET domain"/>
    <property type="match status" value="1"/>
</dbReference>
<dbReference type="Gene3D" id="3.90.1410.10">
    <property type="entry name" value="set domain protein methyltransferase, domain 1"/>
    <property type="match status" value="1"/>
</dbReference>
<evidence type="ECO:0000256" key="6">
    <source>
        <dbReference type="ARBA" id="ARBA00023136"/>
    </source>
</evidence>
<feature type="domain" description="SET" evidence="11">
    <location>
        <begin position="87"/>
        <end position="285"/>
    </location>
</feature>
<keyword evidence="4 10" id="KW-0812">Transmembrane</keyword>
<evidence type="ECO:0000256" key="7">
    <source>
        <dbReference type="ARBA" id="ARBA00023316"/>
    </source>
</evidence>
<dbReference type="GO" id="GO:0016760">
    <property type="term" value="F:cellulose synthase (UDP-forming) activity"/>
    <property type="evidence" value="ECO:0007669"/>
    <property type="project" value="InterPro"/>
</dbReference>
<keyword evidence="5 10" id="KW-1133">Transmembrane helix</keyword>
<evidence type="ECO:0000256" key="3">
    <source>
        <dbReference type="ARBA" id="ARBA00022679"/>
    </source>
</evidence>
<dbReference type="AlphaFoldDB" id="A0AAV5EHV8"/>
<dbReference type="GO" id="GO:0030244">
    <property type="term" value="P:cellulose biosynthetic process"/>
    <property type="evidence" value="ECO:0007669"/>
    <property type="project" value="InterPro"/>
</dbReference>
<comment type="caution">
    <text evidence="12">The sequence shown here is derived from an EMBL/GenBank/DDBJ whole genome shotgun (WGS) entry which is preliminary data.</text>
</comment>
<keyword evidence="6 10" id="KW-0472">Membrane</keyword>
<evidence type="ECO:0000256" key="5">
    <source>
        <dbReference type="ARBA" id="ARBA00022989"/>
    </source>
</evidence>
<evidence type="ECO:0000256" key="9">
    <source>
        <dbReference type="SAM" id="MobiDB-lite"/>
    </source>
</evidence>
<keyword evidence="13" id="KW-1185">Reference proteome</keyword>
<dbReference type="InterPro" id="IPR044431">
    <property type="entry name" value="SET_RBCMT"/>
</dbReference>